<name>F8PAS2_SERL9</name>
<dbReference type="GeneID" id="18812088"/>
<proteinExistence type="predicted"/>
<organism>
    <name type="scientific">Serpula lacrymans var. lacrymans (strain S7.9)</name>
    <name type="common">Dry rot fungus</name>
    <dbReference type="NCBI Taxonomy" id="578457"/>
    <lineage>
        <taxon>Eukaryota</taxon>
        <taxon>Fungi</taxon>
        <taxon>Dikarya</taxon>
        <taxon>Basidiomycota</taxon>
        <taxon>Agaricomycotina</taxon>
        <taxon>Agaricomycetes</taxon>
        <taxon>Agaricomycetidae</taxon>
        <taxon>Boletales</taxon>
        <taxon>Coniophorineae</taxon>
        <taxon>Serpulaceae</taxon>
        <taxon>Serpula</taxon>
    </lineage>
</organism>
<dbReference type="EMBL" id="GL945442">
    <property type="protein sequence ID" value="EGO19910.1"/>
    <property type="molecule type" value="Genomic_DNA"/>
</dbReference>
<evidence type="ECO:0000313" key="1">
    <source>
        <dbReference type="EMBL" id="EGO19910.1"/>
    </source>
</evidence>
<dbReference type="AlphaFoldDB" id="F8PAS2"/>
<dbReference type="Proteomes" id="UP000008064">
    <property type="component" value="Unassembled WGS sequence"/>
</dbReference>
<sequence>RTLYARGPFKHTQTTYCVTLTGATRNSFHCQLRQWQYTTIDKLHLSTHVVTPPTHVDANIQSNSIFRQNTHVHRGHQEYTKDVLRDFH</sequence>
<protein>
    <submittedName>
        <fullName evidence="1">Uncharacterized protein</fullName>
    </submittedName>
</protein>
<dbReference type="RefSeq" id="XP_007323345.1">
    <property type="nucleotide sequence ID" value="XM_007323283.1"/>
</dbReference>
<dbReference type="KEGG" id="sla:SERLADRAFT_401236"/>
<accession>F8PAS2</accession>
<gene>
    <name evidence="1" type="ORF">SERLADRAFT_401236</name>
</gene>
<dbReference type="HOGENOM" id="CLU_2475116_0_0_1"/>
<feature type="non-terminal residue" evidence="1">
    <location>
        <position position="1"/>
    </location>
</feature>
<reference evidence="1" key="1">
    <citation type="submission" date="2011-04" db="EMBL/GenBank/DDBJ databases">
        <title>Evolution of plant cell wall degrading machinery underlies the functional diversity of forest fungi.</title>
        <authorList>
            <consortium name="US DOE Joint Genome Institute (JGI-PGF)"/>
            <person name="Eastwood D.C."/>
            <person name="Floudas D."/>
            <person name="Binder M."/>
            <person name="Majcherczyk A."/>
            <person name="Schneider P."/>
            <person name="Aerts A."/>
            <person name="Asiegbu F.O."/>
            <person name="Baker S.E."/>
            <person name="Barry K."/>
            <person name="Bendiksby M."/>
            <person name="Blumentritt M."/>
            <person name="Coutinho P.M."/>
            <person name="Cullen D."/>
            <person name="Cullen D."/>
            <person name="Gathman A."/>
            <person name="Goodell B."/>
            <person name="Henrissat B."/>
            <person name="Ihrmark K."/>
            <person name="Kauserud H."/>
            <person name="Kohler A."/>
            <person name="LaButti K."/>
            <person name="Lapidus A."/>
            <person name="Lavin J.L."/>
            <person name="Lee Y.-H."/>
            <person name="Lindquist E."/>
            <person name="Lilly W."/>
            <person name="Lucas S."/>
            <person name="Morin E."/>
            <person name="Murat C."/>
            <person name="Oguiza J.A."/>
            <person name="Park J."/>
            <person name="Pisabarro A.G."/>
            <person name="Riley R."/>
            <person name="Rosling A."/>
            <person name="Salamov A."/>
            <person name="Schmidt O."/>
            <person name="Schmutz J."/>
            <person name="Skrede I."/>
            <person name="Stenlid J."/>
            <person name="Wiebenga A."/>
            <person name="Xie X."/>
            <person name="Kues U."/>
            <person name="Hibbett D.S."/>
            <person name="Hoffmeister D."/>
            <person name="Hogberg N."/>
            <person name="Martin F."/>
            <person name="Grigoriev I.V."/>
            <person name="Watkinson S.C."/>
        </authorList>
    </citation>
    <scope>NUCLEOTIDE SEQUENCE</scope>
    <source>
        <strain evidence="1">S7.9</strain>
    </source>
</reference>